<organism evidence="4 7">
    <name type="scientific">Treponema phagedenis</name>
    <dbReference type="NCBI Taxonomy" id="162"/>
    <lineage>
        <taxon>Bacteria</taxon>
        <taxon>Pseudomonadati</taxon>
        <taxon>Spirochaetota</taxon>
        <taxon>Spirochaetia</taxon>
        <taxon>Spirochaetales</taxon>
        <taxon>Treponemataceae</taxon>
        <taxon>Treponema</taxon>
    </lineage>
</organism>
<dbReference type="InterPro" id="IPR035421">
    <property type="entry name" value="Terminase_6C"/>
</dbReference>
<dbReference type="EMBL" id="CP042817">
    <property type="protein sequence ID" value="QEJ97487.1"/>
    <property type="molecule type" value="Genomic_DNA"/>
</dbReference>
<evidence type="ECO:0000313" key="4">
    <source>
        <dbReference type="EMBL" id="QEJ97401.1"/>
    </source>
</evidence>
<sequence length="531" mass="60659">MGALFTPDERLNYTDAFIKVDEKPIDLDFWQERFLMDAQRHSIVLKSRRTGFSFITALKGLVKAMDGNRTKYVRQFVSYNEEDAKEKIQYAQEFYASIHPKAKKKLRSCTKTAMEFYDKSGKTVSRLISIACRPPRGRGGDIVFDEMAIYPENKAEVIYTAGIPVTARGGCVEIGSTPLGKIGRFYDVFIDKKKYRTYNRYTIPWWFSAALCTNVEEAVRNAPAMDTEERVYRYGTPPVIEAFEAMLLEDFQQEFECTFIDSALSFITLDLIYANTPGMRAEDRTEEIRGGNIEDADIEDEKDLEIKIFRTSDELCAGYSREEHGALYLGYDVARYRDAAVIYVLGVVDGKKKCVAEIEMKNKKFEYQRDEIRKIMRQLPVVRGCIDRTGQGLDTTETLQKEFGESKLEGIDFTTPAKEVLAMGVRTGLEKREFLLPNDQKFRKQIHSIKRIPSAGGSFRYDSTRDKDGHADSFWAFALANHAIIGNTAQATTGFYQQVKQRNEAGKKETKKSSSRRTRGKTLAQIDKKIK</sequence>
<dbReference type="Gene3D" id="3.40.50.300">
    <property type="entry name" value="P-loop containing nucleotide triphosphate hydrolases"/>
    <property type="match status" value="1"/>
</dbReference>
<evidence type="ECO:0000313" key="6">
    <source>
        <dbReference type="EMBL" id="QEJ97939.1"/>
    </source>
</evidence>
<dbReference type="RefSeq" id="WP_148878755.1">
    <property type="nucleotide sequence ID" value="NZ_CP042813.1"/>
</dbReference>
<dbReference type="Gene3D" id="3.30.420.240">
    <property type="match status" value="1"/>
</dbReference>
<dbReference type="Proteomes" id="UP000323594">
    <property type="component" value="Chromosome"/>
</dbReference>
<dbReference type="EMBL" id="CP042817">
    <property type="protein sequence ID" value="QEJ97939.1"/>
    <property type="molecule type" value="Genomic_DNA"/>
</dbReference>
<dbReference type="GeneID" id="57753991"/>
<evidence type="ECO:0000313" key="7">
    <source>
        <dbReference type="Proteomes" id="UP000323594"/>
    </source>
</evidence>
<evidence type="ECO:0000256" key="1">
    <source>
        <dbReference type="ARBA" id="ARBA00022612"/>
    </source>
</evidence>
<proteinExistence type="predicted"/>
<feature type="compositionally biased region" description="Basic and acidic residues" evidence="2">
    <location>
        <begin position="501"/>
        <end position="512"/>
    </location>
</feature>
<feature type="region of interest" description="Disordered" evidence="2">
    <location>
        <begin position="501"/>
        <end position="531"/>
    </location>
</feature>
<keyword evidence="1" id="KW-1188">Viral release from host cell</keyword>
<evidence type="ECO:0000256" key="2">
    <source>
        <dbReference type="SAM" id="MobiDB-lite"/>
    </source>
</evidence>
<evidence type="ECO:0000313" key="5">
    <source>
        <dbReference type="EMBL" id="QEJ97487.1"/>
    </source>
</evidence>
<protein>
    <recommendedName>
        <fullName evidence="3">Terminase large subunit gp17-like C-terminal domain-containing protein</fullName>
    </recommendedName>
</protein>
<dbReference type="AlphaFoldDB" id="A0AAE6ISG9"/>
<dbReference type="EMBL" id="CP042817">
    <property type="protein sequence ID" value="QEJ97401.1"/>
    <property type="molecule type" value="Genomic_DNA"/>
</dbReference>
<gene>
    <name evidence="4" type="ORF">FUT82_04910</name>
    <name evidence="5" type="ORF">FUT82_05375</name>
    <name evidence="6" type="ORF">FUT82_07980</name>
</gene>
<accession>A0AAE6ISG9</accession>
<name>A0AAE6ISG9_TREPH</name>
<dbReference type="Pfam" id="PF17289">
    <property type="entry name" value="Terminase_6C"/>
    <property type="match status" value="1"/>
</dbReference>
<reference evidence="4 7" key="1">
    <citation type="submission" date="2019-08" db="EMBL/GenBank/DDBJ databases">
        <authorList>
            <person name="Kuhnert P."/>
        </authorList>
    </citation>
    <scope>NUCLEOTIDE SEQUENCE [LARGE SCALE GENOMIC DNA]</scope>
    <source>
        <strain evidence="4 7">B36.5</strain>
    </source>
</reference>
<evidence type="ECO:0000259" key="3">
    <source>
        <dbReference type="Pfam" id="PF17289"/>
    </source>
</evidence>
<dbReference type="InterPro" id="IPR027417">
    <property type="entry name" value="P-loop_NTPase"/>
</dbReference>
<feature type="domain" description="Terminase large subunit gp17-like C-terminal" evidence="3">
    <location>
        <begin position="330"/>
        <end position="480"/>
    </location>
</feature>